<protein>
    <submittedName>
        <fullName evidence="1">Uncharacterized protein</fullName>
    </submittedName>
</protein>
<organism evidence="1 2">
    <name type="scientific">Aspergillus cristatus</name>
    <name type="common">Chinese Fuzhuan brick tea-fermentation fungus</name>
    <name type="synonym">Eurotium cristatum</name>
    <dbReference type="NCBI Taxonomy" id="573508"/>
    <lineage>
        <taxon>Eukaryota</taxon>
        <taxon>Fungi</taxon>
        <taxon>Dikarya</taxon>
        <taxon>Ascomycota</taxon>
        <taxon>Pezizomycotina</taxon>
        <taxon>Eurotiomycetes</taxon>
        <taxon>Eurotiomycetidae</taxon>
        <taxon>Eurotiales</taxon>
        <taxon>Aspergillaceae</taxon>
        <taxon>Aspergillus</taxon>
        <taxon>Aspergillus subgen. Aspergillus</taxon>
    </lineage>
</organism>
<evidence type="ECO:0000313" key="1">
    <source>
        <dbReference type="EMBL" id="ODM18149.1"/>
    </source>
</evidence>
<dbReference type="AlphaFoldDB" id="A0A1E3BB41"/>
<sequence length="259" mass="28918">MATQSLLQYLSTALPAIRTQETTVSRNTTNPRYGADDITSIVPWAEFNYGTLIQQYGAVLSAKQIRPDPFTSPPAAIRDEPQFQIRFTELVLPRIRRALRAGFEQLGPELHARQLSAITSDGGSAAALIDQFKPDTAYIVVGGSYAHGANRGPGDLKVSWKWNTSMRSSPAVADQIEYKQVLSQVNFYMEQHSARYGFVLTNVEFAAVKRLDGNGRLAVADPIPWKSGGVGQLSVLLGLCYYYYYYYYYLIKFIVHTEP</sequence>
<dbReference type="OrthoDB" id="4367324at2759"/>
<keyword evidence="2" id="KW-1185">Reference proteome</keyword>
<proteinExistence type="predicted"/>
<comment type="caution">
    <text evidence="1">The sequence shown here is derived from an EMBL/GenBank/DDBJ whole genome shotgun (WGS) entry which is preliminary data.</text>
</comment>
<reference evidence="1 2" key="1">
    <citation type="journal article" date="2016" name="BMC Genomics">
        <title>Comparative genomic and transcriptomic analyses of the Fuzhuan brick tea-fermentation fungus Aspergillus cristatus.</title>
        <authorList>
            <person name="Ge Y."/>
            <person name="Wang Y."/>
            <person name="Liu Y."/>
            <person name="Tan Y."/>
            <person name="Ren X."/>
            <person name="Zhang X."/>
            <person name="Hyde K.D."/>
            <person name="Liu Y."/>
            <person name="Liu Z."/>
        </authorList>
    </citation>
    <scope>NUCLEOTIDE SEQUENCE [LARGE SCALE GENOMIC DNA]</scope>
    <source>
        <strain evidence="1 2">GZAAS20.1005</strain>
    </source>
</reference>
<dbReference type="VEuPathDB" id="FungiDB:SI65_06020"/>
<dbReference type="Proteomes" id="UP000094569">
    <property type="component" value="Unassembled WGS sequence"/>
</dbReference>
<gene>
    <name evidence="1" type="ORF">SI65_06020</name>
</gene>
<dbReference type="STRING" id="573508.A0A1E3BB41"/>
<name>A0A1E3BB41_ASPCR</name>
<evidence type="ECO:0000313" key="2">
    <source>
        <dbReference type="Proteomes" id="UP000094569"/>
    </source>
</evidence>
<dbReference type="EMBL" id="JXNT01000006">
    <property type="protein sequence ID" value="ODM18149.1"/>
    <property type="molecule type" value="Genomic_DNA"/>
</dbReference>
<accession>A0A1E3BB41</accession>